<dbReference type="SUPFAM" id="SSF51735">
    <property type="entry name" value="NAD(P)-binding Rossmann-fold domains"/>
    <property type="match status" value="1"/>
</dbReference>
<dbReference type="InterPro" id="IPR036291">
    <property type="entry name" value="NAD(P)-bd_dom_sf"/>
</dbReference>
<dbReference type="PANTHER" id="PTHR43391">
    <property type="entry name" value="RETINOL DEHYDROGENASE-RELATED"/>
    <property type="match status" value="1"/>
</dbReference>
<evidence type="ECO:0000313" key="5">
    <source>
        <dbReference type="EMBL" id="GAA5155273.1"/>
    </source>
</evidence>
<sequence>MVGRLTRPELVVVTGAGSGIGRATAEAFAKDGATAICADIDLAAATETVLRISQHGGSAEAYQLDVADPEAFERFAGSVAEAHGVPDVVVNNAGIGMGGPFLEHSVEDLRRIVDVNLLGVAYGCRLFGRQLAERHKTEPKRRGHIVNIASAAAYTPSRALPAYVMTKAAVLMLSEALRAELRDHNVGVSAICPGFIATNIYAATKFAGPGDSAEKGGLIQDVFGRLAPGPELVAQRIRFAVRFDIPVLPVTVGSWLAYGTFHYAMPLMRRLATLDLDSQLPRLDRLTRRLRPAPAEPKPAPDDDPARSPRA</sequence>
<dbReference type="Proteomes" id="UP001428817">
    <property type="component" value="Unassembled WGS sequence"/>
</dbReference>
<dbReference type="PRINTS" id="PR00080">
    <property type="entry name" value="SDRFAMILY"/>
</dbReference>
<evidence type="ECO:0000256" key="1">
    <source>
        <dbReference type="ARBA" id="ARBA00006484"/>
    </source>
</evidence>
<dbReference type="RefSeq" id="WP_185063900.1">
    <property type="nucleotide sequence ID" value="NZ_BAABJP010000010.1"/>
</dbReference>
<comment type="caution">
    <text evidence="5">The sequence shown here is derived from an EMBL/GenBank/DDBJ whole genome shotgun (WGS) entry which is preliminary data.</text>
</comment>
<keyword evidence="6" id="KW-1185">Reference proteome</keyword>
<comment type="similarity">
    <text evidence="1 3">Belongs to the short-chain dehydrogenases/reductases (SDR) family.</text>
</comment>
<dbReference type="EMBL" id="BAABJP010000010">
    <property type="protein sequence ID" value="GAA5155273.1"/>
    <property type="molecule type" value="Genomic_DNA"/>
</dbReference>
<feature type="region of interest" description="Disordered" evidence="4">
    <location>
        <begin position="287"/>
        <end position="311"/>
    </location>
</feature>
<reference evidence="6" key="1">
    <citation type="journal article" date="2019" name="Int. J. Syst. Evol. Microbiol.">
        <title>The Global Catalogue of Microorganisms (GCM) 10K type strain sequencing project: providing services to taxonomists for standard genome sequencing and annotation.</title>
        <authorList>
            <consortium name="The Broad Institute Genomics Platform"/>
            <consortium name="The Broad Institute Genome Sequencing Center for Infectious Disease"/>
            <person name="Wu L."/>
            <person name="Ma J."/>
        </authorList>
    </citation>
    <scope>NUCLEOTIDE SEQUENCE [LARGE SCALE GENOMIC DNA]</scope>
    <source>
        <strain evidence="6">JCM 18303</strain>
    </source>
</reference>
<protein>
    <submittedName>
        <fullName evidence="5">SDR family NAD(P)-dependent oxidoreductase</fullName>
    </submittedName>
</protein>
<dbReference type="CDD" id="cd05233">
    <property type="entry name" value="SDR_c"/>
    <property type="match status" value="1"/>
</dbReference>
<dbReference type="InterPro" id="IPR020904">
    <property type="entry name" value="Sc_DH/Rdtase_CS"/>
</dbReference>
<dbReference type="PRINTS" id="PR00081">
    <property type="entry name" value="GDHRDH"/>
</dbReference>
<organism evidence="5 6">
    <name type="scientific">Pseudonocardia eucalypti</name>
    <dbReference type="NCBI Taxonomy" id="648755"/>
    <lineage>
        <taxon>Bacteria</taxon>
        <taxon>Bacillati</taxon>
        <taxon>Actinomycetota</taxon>
        <taxon>Actinomycetes</taxon>
        <taxon>Pseudonocardiales</taxon>
        <taxon>Pseudonocardiaceae</taxon>
        <taxon>Pseudonocardia</taxon>
    </lineage>
</organism>
<accession>A0ABP9Q0R5</accession>
<evidence type="ECO:0000313" key="6">
    <source>
        <dbReference type="Proteomes" id="UP001428817"/>
    </source>
</evidence>
<dbReference type="Pfam" id="PF00106">
    <property type="entry name" value="adh_short"/>
    <property type="match status" value="1"/>
</dbReference>
<name>A0ABP9Q0R5_9PSEU</name>
<feature type="compositionally biased region" description="Basic and acidic residues" evidence="4">
    <location>
        <begin position="299"/>
        <end position="311"/>
    </location>
</feature>
<gene>
    <name evidence="5" type="ORF">GCM10023321_28280</name>
</gene>
<evidence type="ECO:0000256" key="3">
    <source>
        <dbReference type="RuleBase" id="RU000363"/>
    </source>
</evidence>
<dbReference type="PROSITE" id="PS00061">
    <property type="entry name" value="ADH_SHORT"/>
    <property type="match status" value="1"/>
</dbReference>
<proteinExistence type="inferred from homology"/>
<dbReference type="InterPro" id="IPR002347">
    <property type="entry name" value="SDR_fam"/>
</dbReference>
<keyword evidence="2" id="KW-0560">Oxidoreductase</keyword>
<dbReference type="Gene3D" id="3.40.50.720">
    <property type="entry name" value="NAD(P)-binding Rossmann-like Domain"/>
    <property type="match status" value="1"/>
</dbReference>
<evidence type="ECO:0000256" key="4">
    <source>
        <dbReference type="SAM" id="MobiDB-lite"/>
    </source>
</evidence>
<evidence type="ECO:0000256" key="2">
    <source>
        <dbReference type="ARBA" id="ARBA00023002"/>
    </source>
</evidence>
<dbReference type="PANTHER" id="PTHR43391:SF12">
    <property type="entry name" value="OXIDOREDUCTASE EPHD-RELATED"/>
    <property type="match status" value="1"/>
</dbReference>